<name>A0AAE0I382_9PEZI</name>
<dbReference type="AlphaFoldDB" id="A0AAE0I382"/>
<reference evidence="2" key="2">
    <citation type="submission" date="2023-06" db="EMBL/GenBank/DDBJ databases">
        <authorList>
            <consortium name="Lawrence Berkeley National Laboratory"/>
            <person name="Haridas S."/>
            <person name="Hensen N."/>
            <person name="Bonometti L."/>
            <person name="Westerberg I."/>
            <person name="Brannstrom I.O."/>
            <person name="Guillou S."/>
            <person name="Cros-Aarteil S."/>
            <person name="Calhoun S."/>
            <person name="Kuo A."/>
            <person name="Mondo S."/>
            <person name="Pangilinan J."/>
            <person name="Riley R."/>
            <person name="Labutti K."/>
            <person name="Andreopoulos B."/>
            <person name="Lipzen A."/>
            <person name="Chen C."/>
            <person name="Yanf M."/>
            <person name="Daum C."/>
            <person name="Ng V."/>
            <person name="Clum A."/>
            <person name="Steindorff A."/>
            <person name="Ohm R."/>
            <person name="Martin F."/>
            <person name="Silar P."/>
            <person name="Natvig D."/>
            <person name="Lalanne C."/>
            <person name="Gautier V."/>
            <person name="Ament-Velasquez S.L."/>
            <person name="Kruys A."/>
            <person name="Hutchinson M.I."/>
            <person name="Powell A.J."/>
            <person name="Barry K."/>
            <person name="Miller A.N."/>
            <person name="Grigoriev I.V."/>
            <person name="Debuchy R."/>
            <person name="Gladieux P."/>
            <person name="Thoren M.H."/>
            <person name="Johannesson H."/>
        </authorList>
    </citation>
    <scope>NUCLEOTIDE SEQUENCE</scope>
    <source>
        <strain evidence="2">SMH4131-1</strain>
    </source>
</reference>
<feature type="chain" id="PRO_5042234333" evidence="1">
    <location>
        <begin position="23"/>
        <end position="141"/>
    </location>
</feature>
<reference evidence="2" key="1">
    <citation type="journal article" date="2023" name="Mol. Phylogenet. Evol.">
        <title>Genome-scale phylogeny and comparative genomics of the fungal order Sordariales.</title>
        <authorList>
            <person name="Hensen N."/>
            <person name="Bonometti L."/>
            <person name="Westerberg I."/>
            <person name="Brannstrom I.O."/>
            <person name="Guillou S."/>
            <person name="Cros-Aarteil S."/>
            <person name="Calhoun S."/>
            <person name="Haridas S."/>
            <person name="Kuo A."/>
            <person name="Mondo S."/>
            <person name="Pangilinan J."/>
            <person name="Riley R."/>
            <person name="LaButti K."/>
            <person name="Andreopoulos B."/>
            <person name="Lipzen A."/>
            <person name="Chen C."/>
            <person name="Yan M."/>
            <person name="Daum C."/>
            <person name="Ng V."/>
            <person name="Clum A."/>
            <person name="Steindorff A."/>
            <person name="Ohm R.A."/>
            <person name="Martin F."/>
            <person name="Silar P."/>
            <person name="Natvig D.O."/>
            <person name="Lalanne C."/>
            <person name="Gautier V."/>
            <person name="Ament-Velasquez S.L."/>
            <person name="Kruys A."/>
            <person name="Hutchinson M.I."/>
            <person name="Powell A.J."/>
            <person name="Barry K."/>
            <person name="Miller A.N."/>
            <person name="Grigoriev I.V."/>
            <person name="Debuchy R."/>
            <person name="Gladieux P."/>
            <person name="Hiltunen Thoren M."/>
            <person name="Johannesson H."/>
        </authorList>
    </citation>
    <scope>NUCLEOTIDE SEQUENCE</scope>
    <source>
        <strain evidence="2">SMH4131-1</strain>
    </source>
</reference>
<dbReference type="Proteomes" id="UP001286456">
    <property type="component" value="Unassembled WGS sequence"/>
</dbReference>
<proteinExistence type="predicted"/>
<sequence length="141" mass="15107">MHFRHHWTALLNFLIFCHVAIATTTNPVEFTQQESLKGSLAARASATVRSRLPTNVPLVIRQTEAEKKIVIAGKGLVLVPIGPSGERVATDGEEPRLLTIGTTTFQVLGNDVKVNGEPLEAGASVNNEGVVENLKVAGTRT</sequence>
<keyword evidence="3" id="KW-1185">Reference proteome</keyword>
<evidence type="ECO:0000313" key="3">
    <source>
        <dbReference type="Proteomes" id="UP001286456"/>
    </source>
</evidence>
<organism evidence="2 3">
    <name type="scientific">Cercophora scortea</name>
    <dbReference type="NCBI Taxonomy" id="314031"/>
    <lineage>
        <taxon>Eukaryota</taxon>
        <taxon>Fungi</taxon>
        <taxon>Dikarya</taxon>
        <taxon>Ascomycota</taxon>
        <taxon>Pezizomycotina</taxon>
        <taxon>Sordariomycetes</taxon>
        <taxon>Sordariomycetidae</taxon>
        <taxon>Sordariales</taxon>
        <taxon>Lasiosphaeriaceae</taxon>
        <taxon>Cercophora</taxon>
    </lineage>
</organism>
<accession>A0AAE0I382</accession>
<protein>
    <submittedName>
        <fullName evidence="2">Uncharacterized protein</fullName>
    </submittedName>
</protein>
<feature type="signal peptide" evidence="1">
    <location>
        <begin position="1"/>
        <end position="22"/>
    </location>
</feature>
<dbReference type="EMBL" id="JAUEPO010000007">
    <property type="protein sequence ID" value="KAK3317752.1"/>
    <property type="molecule type" value="Genomic_DNA"/>
</dbReference>
<keyword evidence="1" id="KW-0732">Signal</keyword>
<gene>
    <name evidence="2" type="ORF">B0T19DRAFT_297153</name>
</gene>
<comment type="caution">
    <text evidence="2">The sequence shown here is derived from an EMBL/GenBank/DDBJ whole genome shotgun (WGS) entry which is preliminary data.</text>
</comment>
<evidence type="ECO:0000313" key="2">
    <source>
        <dbReference type="EMBL" id="KAK3317752.1"/>
    </source>
</evidence>
<evidence type="ECO:0000256" key="1">
    <source>
        <dbReference type="SAM" id="SignalP"/>
    </source>
</evidence>